<dbReference type="RefSeq" id="WP_143024214.1">
    <property type="nucleotide sequence ID" value="NZ_FNOU01000009.1"/>
</dbReference>
<dbReference type="OrthoDB" id="1778229at2"/>
<keyword evidence="1" id="KW-1133">Transmembrane helix</keyword>
<proteinExistence type="predicted"/>
<evidence type="ECO:0000313" key="2">
    <source>
        <dbReference type="EMBL" id="SDX86640.1"/>
    </source>
</evidence>
<keyword evidence="1" id="KW-0812">Transmembrane</keyword>
<name>A0A1H3F6T1_EUBBA</name>
<evidence type="ECO:0000256" key="1">
    <source>
        <dbReference type="SAM" id="Phobius"/>
    </source>
</evidence>
<keyword evidence="3" id="KW-1185">Reference proteome</keyword>
<gene>
    <name evidence="2" type="ORF">SAMN04488579_10957</name>
</gene>
<sequence length="175" mass="19666">MAVKARENVRMREFSPMIMIGIGVFVIAYILLYDRFVGSIEDYALKTGIGIAALAIMILLFIFVLRYISTSFDMLLSHAKLTVDRKILFWNKQVADIPTKDFLGVVKEENYKNTAGKPQNLTVGAIEGMAKYVITYRVSGGKKSVKIQCSPKFFKEVKQLVESNQKAVSGSKKKK</sequence>
<reference evidence="3" key="1">
    <citation type="submission" date="2016-10" db="EMBL/GenBank/DDBJ databases">
        <authorList>
            <person name="Varghese N."/>
            <person name="Submissions S."/>
        </authorList>
    </citation>
    <scope>NUCLEOTIDE SEQUENCE [LARGE SCALE GENOMIC DNA]</scope>
    <source>
        <strain evidence="3">VPI 5359</strain>
    </source>
</reference>
<dbReference type="Proteomes" id="UP000199652">
    <property type="component" value="Unassembled WGS sequence"/>
</dbReference>
<accession>A0A1H3F6T1</accession>
<evidence type="ECO:0000313" key="3">
    <source>
        <dbReference type="Proteomes" id="UP000199652"/>
    </source>
</evidence>
<keyword evidence="1" id="KW-0472">Membrane</keyword>
<organism evidence="2 3">
    <name type="scientific">Eubacterium barkeri</name>
    <name type="common">Clostridium barkeri</name>
    <dbReference type="NCBI Taxonomy" id="1528"/>
    <lineage>
        <taxon>Bacteria</taxon>
        <taxon>Bacillati</taxon>
        <taxon>Bacillota</taxon>
        <taxon>Clostridia</taxon>
        <taxon>Eubacteriales</taxon>
        <taxon>Eubacteriaceae</taxon>
        <taxon>Eubacterium</taxon>
    </lineage>
</organism>
<dbReference type="AlphaFoldDB" id="A0A1H3F6T1"/>
<dbReference type="STRING" id="1528.SAMN04488579_10957"/>
<dbReference type="EMBL" id="FNOU01000009">
    <property type="protein sequence ID" value="SDX86640.1"/>
    <property type="molecule type" value="Genomic_DNA"/>
</dbReference>
<protein>
    <submittedName>
        <fullName evidence="2">Uncharacterized protein</fullName>
    </submittedName>
</protein>
<feature type="transmembrane region" description="Helical" evidence="1">
    <location>
        <begin position="14"/>
        <end position="32"/>
    </location>
</feature>
<feature type="transmembrane region" description="Helical" evidence="1">
    <location>
        <begin position="44"/>
        <end position="68"/>
    </location>
</feature>